<dbReference type="Pfam" id="PF02604">
    <property type="entry name" value="PhdYeFM_antitox"/>
    <property type="match status" value="1"/>
</dbReference>
<dbReference type="AlphaFoldDB" id="A0A7H1VPR5"/>
<evidence type="ECO:0000256" key="1">
    <source>
        <dbReference type="ARBA" id="ARBA00009981"/>
    </source>
</evidence>
<proteinExistence type="inferred from homology"/>
<dbReference type="Gene3D" id="3.40.1620.10">
    <property type="entry name" value="YefM-like domain"/>
    <property type="match status" value="1"/>
</dbReference>
<dbReference type="SUPFAM" id="SSF143120">
    <property type="entry name" value="YefM-like"/>
    <property type="match status" value="1"/>
</dbReference>
<evidence type="ECO:0000313" key="3">
    <source>
        <dbReference type="EMBL" id="QNU67377.1"/>
    </source>
</evidence>
<comment type="function">
    <text evidence="2">Antitoxin component of a type II toxin-antitoxin (TA) system.</text>
</comment>
<gene>
    <name evidence="3" type="ORF">EHE19_002210</name>
</gene>
<dbReference type="RefSeq" id="WP_171003579.1">
    <property type="nucleotide sequence ID" value="NZ_CP061336.1"/>
</dbReference>
<sequence length="109" mass="12627">MLIQDRFISTSELQQNVAKTIDKAKKEDIIIIRNNKLEAAIISIEKYNQLLEYIEWKKISDALDNMPVECVSDEDVKHHMSILSQAKAEKRFTAEDIEKIAESDNDYNV</sequence>
<keyword evidence="4" id="KW-1185">Reference proteome</keyword>
<protein>
    <recommendedName>
        <fullName evidence="2">Antitoxin</fullName>
    </recommendedName>
</protein>
<dbReference type="EMBL" id="CP061336">
    <property type="protein sequence ID" value="QNU67377.1"/>
    <property type="molecule type" value="Genomic_DNA"/>
</dbReference>
<dbReference type="InterPro" id="IPR006442">
    <property type="entry name" value="Antitoxin_Phd/YefM"/>
</dbReference>
<evidence type="ECO:0000313" key="4">
    <source>
        <dbReference type="Proteomes" id="UP000306409"/>
    </source>
</evidence>
<comment type="similarity">
    <text evidence="1 2">Belongs to the phD/YefM antitoxin family.</text>
</comment>
<dbReference type="InterPro" id="IPR036165">
    <property type="entry name" value="YefM-like_sf"/>
</dbReference>
<dbReference type="Proteomes" id="UP000306409">
    <property type="component" value="Chromosome"/>
</dbReference>
<accession>A0A7H1VPR5</accession>
<dbReference type="KEGG" id="rher:EHE19_002210"/>
<organism evidence="3 4">
    <name type="scientific">Ruminiclostridium herbifermentans</name>
    <dbReference type="NCBI Taxonomy" id="2488810"/>
    <lineage>
        <taxon>Bacteria</taxon>
        <taxon>Bacillati</taxon>
        <taxon>Bacillota</taxon>
        <taxon>Clostridia</taxon>
        <taxon>Eubacteriales</taxon>
        <taxon>Oscillospiraceae</taxon>
        <taxon>Ruminiclostridium</taxon>
    </lineage>
</organism>
<evidence type="ECO:0000256" key="2">
    <source>
        <dbReference type="RuleBase" id="RU362080"/>
    </source>
</evidence>
<reference evidence="3 4" key="1">
    <citation type="submission" date="2020-09" db="EMBL/GenBank/DDBJ databases">
        <title>Characterization and genome sequencing of Ruminiclostridium sp. nov. MA18.</title>
        <authorList>
            <person name="Rettenmaier R."/>
            <person name="Kowollik M.-L."/>
            <person name="Liebl W."/>
            <person name="Zverlov V."/>
        </authorList>
    </citation>
    <scope>NUCLEOTIDE SEQUENCE [LARGE SCALE GENOMIC DNA]</scope>
    <source>
        <strain evidence="3 4">MA18</strain>
    </source>
</reference>
<name>A0A7H1VPR5_9FIRM</name>